<keyword evidence="5 7" id="KW-0408">Iron</keyword>
<evidence type="ECO:0000256" key="3">
    <source>
        <dbReference type="ARBA" id="ARBA00022723"/>
    </source>
</evidence>
<dbReference type="OrthoDB" id="1470350at2759"/>
<dbReference type="PROSITE" id="PS00086">
    <property type="entry name" value="CYTOCHROME_P450"/>
    <property type="match status" value="1"/>
</dbReference>
<dbReference type="InterPro" id="IPR017972">
    <property type="entry name" value="Cyt_P450_CS"/>
</dbReference>
<name>A0A9N9RV50_9DIPT</name>
<evidence type="ECO:0000256" key="9">
    <source>
        <dbReference type="SAM" id="Phobius"/>
    </source>
</evidence>
<evidence type="ECO:0000256" key="2">
    <source>
        <dbReference type="ARBA" id="ARBA00010617"/>
    </source>
</evidence>
<evidence type="ECO:0000256" key="4">
    <source>
        <dbReference type="ARBA" id="ARBA00023002"/>
    </source>
</evidence>
<dbReference type="GO" id="GO:0016705">
    <property type="term" value="F:oxidoreductase activity, acting on paired donors, with incorporation or reduction of molecular oxygen"/>
    <property type="evidence" value="ECO:0007669"/>
    <property type="project" value="InterPro"/>
</dbReference>
<evidence type="ECO:0000313" key="11">
    <source>
        <dbReference type="Proteomes" id="UP001153620"/>
    </source>
</evidence>
<dbReference type="PRINTS" id="PR00385">
    <property type="entry name" value="P450"/>
</dbReference>
<gene>
    <name evidence="10" type="ORF">CHIRRI_LOCUS6840</name>
</gene>
<dbReference type="InterPro" id="IPR036396">
    <property type="entry name" value="Cyt_P450_sf"/>
</dbReference>
<dbReference type="InterPro" id="IPR001128">
    <property type="entry name" value="Cyt_P450"/>
</dbReference>
<dbReference type="PANTHER" id="PTHR24303">
    <property type="entry name" value="HEME-BINDING MONOOXYGENASE FAMILY"/>
    <property type="match status" value="1"/>
</dbReference>
<proteinExistence type="inferred from homology"/>
<keyword evidence="7 8" id="KW-0349">Heme</keyword>
<comment type="cofactor">
    <cofactor evidence="1 7">
        <name>heme</name>
        <dbReference type="ChEBI" id="CHEBI:30413"/>
    </cofactor>
</comment>
<evidence type="ECO:0000313" key="10">
    <source>
        <dbReference type="EMBL" id="CAG9803945.1"/>
    </source>
</evidence>
<evidence type="ECO:0000256" key="6">
    <source>
        <dbReference type="ARBA" id="ARBA00023033"/>
    </source>
</evidence>
<dbReference type="EMBL" id="OU895878">
    <property type="protein sequence ID" value="CAG9803945.1"/>
    <property type="molecule type" value="Genomic_DNA"/>
</dbReference>
<dbReference type="GO" id="GO:0020037">
    <property type="term" value="F:heme binding"/>
    <property type="evidence" value="ECO:0007669"/>
    <property type="project" value="InterPro"/>
</dbReference>
<keyword evidence="9" id="KW-0812">Transmembrane</keyword>
<dbReference type="Gene3D" id="1.10.630.10">
    <property type="entry name" value="Cytochrome P450"/>
    <property type="match status" value="1"/>
</dbReference>
<keyword evidence="4 8" id="KW-0560">Oxidoreductase</keyword>
<dbReference type="GO" id="GO:0004497">
    <property type="term" value="F:monooxygenase activity"/>
    <property type="evidence" value="ECO:0007669"/>
    <property type="project" value="UniProtKB-KW"/>
</dbReference>
<comment type="similarity">
    <text evidence="2 8">Belongs to the cytochrome P450 family.</text>
</comment>
<protein>
    <recommendedName>
        <fullName evidence="12">Cytochrome P450</fullName>
    </recommendedName>
</protein>
<keyword evidence="3 7" id="KW-0479">Metal-binding</keyword>
<reference evidence="10" key="1">
    <citation type="submission" date="2022-01" db="EMBL/GenBank/DDBJ databases">
        <authorList>
            <person name="King R."/>
        </authorList>
    </citation>
    <scope>NUCLEOTIDE SEQUENCE</scope>
</reference>
<evidence type="ECO:0000256" key="8">
    <source>
        <dbReference type="RuleBase" id="RU000461"/>
    </source>
</evidence>
<evidence type="ECO:0000256" key="1">
    <source>
        <dbReference type="ARBA" id="ARBA00001971"/>
    </source>
</evidence>
<dbReference type="PANTHER" id="PTHR24303:SF31">
    <property type="entry name" value="CYTOCHROME P450 307A1-RELATED"/>
    <property type="match status" value="1"/>
</dbReference>
<reference evidence="10" key="2">
    <citation type="submission" date="2022-10" db="EMBL/GenBank/DDBJ databases">
        <authorList>
            <consortium name="ENA_rothamsted_submissions"/>
            <consortium name="culmorum"/>
            <person name="King R."/>
        </authorList>
    </citation>
    <scope>NUCLEOTIDE SEQUENCE</scope>
</reference>
<keyword evidence="9" id="KW-0472">Membrane</keyword>
<sequence length="534" mass="61990">MAFLTLYLLYVIIVLFLIIYLKLVFKCKRAVKISDSVKRHIEKNHKNSDQYLVQPPGPLPLPLIGNLALLGKYDVPFEGFSALSKIYGDVYSLTLGTIRCVVVNNLETIKEVLNQNGIFFGGRPDFERFHRIFGGDRNNSLALCDWSNLQQKRRNLARKHCSPRNNTDYFEKLNEVGCTEVEKCIEHMKKMVQDTAGEIHMKPMIMETCANLFLGYMCSTRFEYDDIDFKNMVRSFDEIFWEINQGYAVDFLPWLSPFYKKHMQTLDSWAKVIRKFILNRVIGNRDEKIRMQNENDDDFTDALLRSLAKEENVTKNTIIFMLEDFLGGHSAIGNLVYLSLGYIAKYPQIGKRIQEEIHAMSQNGKRKITLHDAEDMPFTIATLFEILRHTSSPIVPHVATENSLINGYGIFKDTIVFINNYELNMSEKYWEHPKEFNPERFLEYVPVHKLKKDNALDSSMVLRVKKNIPQFLPFSIGKRTCIGQNLVKSYSFLMLINILQNFDVSCENTENIKMYKACLAVPPETYSLKFTARR</sequence>
<keyword evidence="6 8" id="KW-0503">Monooxygenase</keyword>
<organism evidence="10 11">
    <name type="scientific">Chironomus riparius</name>
    <dbReference type="NCBI Taxonomy" id="315576"/>
    <lineage>
        <taxon>Eukaryota</taxon>
        <taxon>Metazoa</taxon>
        <taxon>Ecdysozoa</taxon>
        <taxon>Arthropoda</taxon>
        <taxon>Hexapoda</taxon>
        <taxon>Insecta</taxon>
        <taxon>Pterygota</taxon>
        <taxon>Neoptera</taxon>
        <taxon>Endopterygota</taxon>
        <taxon>Diptera</taxon>
        <taxon>Nematocera</taxon>
        <taxon>Chironomoidea</taxon>
        <taxon>Chironomidae</taxon>
        <taxon>Chironominae</taxon>
        <taxon>Chironomus</taxon>
    </lineage>
</organism>
<evidence type="ECO:0000256" key="7">
    <source>
        <dbReference type="PIRSR" id="PIRSR602401-1"/>
    </source>
</evidence>
<dbReference type="Pfam" id="PF00067">
    <property type="entry name" value="p450"/>
    <property type="match status" value="1"/>
</dbReference>
<dbReference type="InterPro" id="IPR002401">
    <property type="entry name" value="Cyt_P450_E_grp-I"/>
</dbReference>
<keyword evidence="9" id="KW-1133">Transmembrane helix</keyword>
<feature type="transmembrane region" description="Helical" evidence="9">
    <location>
        <begin position="6"/>
        <end position="25"/>
    </location>
</feature>
<dbReference type="PRINTS" id="PR00463">
    <property type="entry name" value="EP450I"/>
</dbReference>
<accession>A0A9N9RV50</accession>
<feature type="binding site" description="axial binding residue" evidence="7">
    <location>
        <position position="481"/>
    </location>
    <ligand>
        <name>heme</name>
        <dbReference type="ChEBI" id="CHEBI:30413"/>
    </ligand>
    <ligandPart>
        <name>Fe</name>
        <dbReference type="ChEBI" id="CHEBI:18248"/>
    </ligandPart>
</feature>
<evidence type="ECO:0008006" key="12">
    <source>
        <dbReference type="Google" id="ProtNLM"/>
    </source>
</evidence>
<dbReference type="AlphaFoldDB" id="A0A9N9RV50"/>
<dbReference type="SUPFAM" id="SSF48264">
    <property type="entry name" value="Cytochrome P450"/>
    <property type="match status" value="1"/>
</dbReference>
<dbReference type="GO" id="GO:0005506">
    <property type="term" value="F:iron ion binding"/>
    <property type="evidence" value="ECO:0007669"/>
    <property type="project" value="InterPro"/>
</dbReference>
<keyword evidence="11" id="KW-1185">Reference proteome</keyword>
<dbReference type="Proteomes" id="UP001153620">
    <property type="component" value="Chromosome 2"/>
</dbReference>
<dbReference type="CDD" id="cd20617">
    <property type="entry name" value="CYP1_2-like"/>
    <property type="match status" value="1"/>
</dbReference>
<evidence type="ECO:0000256" key="5">
    <source>
        <dbReference type="ARBA" id="ARBA00023004"/>
    </source>
</evidence>